<name>A0A0F9RKR4_9ZZZZ</name>
<organism evidence="3">
    <name type="scientific">marine sediment metagenome</name>
    <dbReference type="NCBI Taxonomy" id="412755"/>
    <lineage>
        <taxon>unclassified sequences</taxon>
        <taxon>metagenomes</taxon>
        <taxon>ecological metagenomes</taxon>
    </lineage>
</organism>
<dbReference type="CDD" id="cd00085">
    <property type="entry name" value="HNHc"/>
    <property type="match status" value="1"/>
</dbReference>
<dbReference type="InterPro" id="IPR002711">
    <property type="entry name" value="HNH"/>
</dbReference>
<sequence>MTKKQKELIVKLRELLKKEVECNRILLNSDNNSKRGRNLILERDNFECRICGNNNLQLDIHHIKPKEFGGEHKESNLITLCKSCHMFMHCNPTLVIKSKQGISTAIKQGLDRAKVEGKKLGRQKGSKDKSKRRTDGYHKVIK</sequence>
<evidence type="ECO:0000259" key="2">
    <source>
        <dbReference type="SMART" id="SM00507"/>
    </source>
</evidence>
<dbReference type="InterPro" id="IPR003615">
    <property type="entry name" value="HNH_nuc"/>
</dbReference>
<feature type="region of interest" description="Disordered" evidence="1">
    <location>
        <begin position="113"/>
        <end position="142"/>
    </location>
</feature>
<evidence type="ECO:0000313" key="3">
    <source>
        <dbReference type="EMBL" id="KKN17798.1"/>
    </source>
</evidence>
<feature type="domain" description="HNH nuclease" evidence="2">
    <location>
        <begin position="35"/>
        <end position="86"/>
    </location>
</feature>
<dbReference type="GO" id="GO:0003676">
    <property type="term" value="F:nucleic acid binding"/>
    <property type="evidence" value="ECO:0007669"/>
    <property type="project" value="InterPro"/>
</dbReference>
<evidence type="ECO:0000256" key="1">
    <source>
        <dbReference type="SAM" id="MobiDB-lite"/>
    </source>
</evidence>
<proteinExistence type="predicted"/>
<dbReference type="GO" id="GO:0004519">
    <property type="term" value="F:endonuclease activity"/>
    <property type="evidence" value="ECO:0007669"/>
    <property type="project" value="InterPro"/>
</dbReference>
<dbReference type="Gene3D" id="1.10.30.50">
    <property type="match status" value="1"/>
</dbReference>
<dbReference type="Pfam" id="PF01844">
    <property type="entry name" value="HNH"/>
    <property type="match status" value="1"/>
</dbReference>
<accession>A0A0F9RKR4</accession>
<dbReference type="AlphaFoldDB" id="A0A0F9RKR4"/>
<dbReference type="InterPro" id="IPR052892">
    <property type="entry name" value="NA-targeting_endonuclease"/>
</dbReference>
<protein>
    <recommendedName>
        <fullName evidence="2">HNH nuclease domain-containing protein</fullName>
    </recommendedName>
</protein>
<dbReference type="SMART" id="SM00507">
    <property type="entry name" value="HNHc"/>
    <property type="match status" value="1"/>
</dbReference>
<reference evidence="3" key="1">
    <citation type="journal article" date="2015" name="Nature">
        <title>Complex archaea that bridge the gap between prokaryotes and eukaryotes.</title>
        <authorList>
            <person name="Spang A."/>
            <person name="Saw J.H."/>
            <person name="Jorgensen S.L."/>
            <person name="Zaremba-Niedzwiedzka K."/>
            <person name="Martijn J."/>
            <person name="Lind A.E."/>
            <person name="van Eijk R."/>
            <person name="Schleper C."/>
            <person name="Guy L."/>
            <person name="Ettema T.J."/>
        </authorList>
    </citation>
    <scope>NUCLEOTIDE SEQUENCE</scope>
</reference>
<dbReference type="GO" id="GO:0008270">
    <property type="term" value="F:zinc ion binding"/>
    <property type="evidence" value="ECO:0007669"/>
    <property type="project" value="InterPro"/>
</dbReference>
<gene>
    <name evidence="3" type="ORF">LCGC14_0962210</name>
</gene>
<dbReference type="PANTHER" id="PTHR33877:SF2">
    <property type="entry name" value="OS07G0170200 PROTEIN"/>
    <property type="match status" value="1"/>
</dbReference>
<dbReference type="EMBL" id="LAZR01003487">
    <property type="protein sequence ID" value="KKN17798.1"/>
    <property type="molecule type" value="Genomic_DNA"/>
</dbReference>
<dbReference type="PANTHER" id="PTHR33877">
    <property type="entry name" value="SLL1193 PROTEIN"/>
    <property type="match status" value="1"/>
</dbReference>
<comment type="caution">
    <text evidence="3">The sequence shown here is derived from an EMBL/GenBank/DDBJ whole genome shotgun (WGS) entry which is preliminary data.</text>
</comment>